<feature type="compositionally biased region" description="Low complexity" evidence="1">
    <location>
        <begin position="309"/>
        <end position="331"/>
    </location>
</feature>
<accession>A0A9W8G625</accession>
<protein>
    <submittedName>
        <fullName evidence="2">Uncharacterized protein</fullName>
    </submittedName>
</protein>
<feature type="region of interest" description="Disordered" evidence="1">
    <location>
        <begin position="297"/>
        <end position="338"/>
    </location>
</feature>
<dbReference type="EMBL" id="JANBTW010000011">
    <property type="protein sequence ID" value="KAJ2679503.1"/>
    <property type="molecule type" value="Genomic_DNA"/>
</dbReference>
<proteinExistence type="predicted"/>
<gene>
    <name evidence="2" type="ORF">GGI25_001426</name>
</gene>
<comment type="caution">
    <text evidence="2">The sequence shown here is derived from an EMBL/GenBank/DDBJ whole genome shotgun (WGS) entry which is preliminary data.</text>
</comment>
<dbReference type="AlphaFoldDB" id="A0A9W8G625"/>
<organism evidence="2 3">
    <name type="scientific">Coemansia spiralis</name>
    <dbReference type="NCBI Taxonomy" id="417178"/>
    <lineage>
        <taxon>Eukaryota</taxon>
        <taxon>Fungi</taxon>
        <taxon>Fungi incertae sedis</taxon>
        <taxon>Zoopagomycota</taxon>
        <taxon>Kickxellomycotina</taxon>
        <taxon>Kickxellomycetes</taxon>
        <taxon>Kickxellales</taxon>
        <taxon>Kickxellaceae</taxon>
        <taxon>Coemansia</taxon>
    </lineage>
</organism>
<feature type="compositionally biased region" description="Polar residues" evidence="1">
    <location>
        <begin position="65"/>
        <end position="75"/>
    </location>
</feature>
<feature type="region of interest" description="Disordered" evidence="1">
    <location>
        <begin position="65"/>
        <end position="91"/>
    </location>
</feature>
<dbReference type="Proteomes" id="UP001151518">
    <property type="component" value="Unassembled WGS sequence"/>
</dbReference>
<evidence type="ECO:0000313" key="2">
    <source>
        <dbReference type="EMBL" id="KAJ2679503.1"/>
    </source>
</evidence>
<reference evidence="2" key="1">
    <citation type="submission" date="2022-07" db="EMBL/GenBank/DDBJ databases">
        <title>Phylogenomic reconstructions and comparative analyses of Kickxellomycotina fungi.</title>
        <authorList>
            <person name="Reynolds N.K."/>
            <person name="Stajich J.E."/>
            <person name="Barry K."/>
            <person name="Grigoriev I.V."/>
            <person name="Crous P."/>
            <person name="Smith M.E."/>
        </authorList>
    </citation>
    <scope>NUCLEOTIDE SEQUENCE</scope>
    <source>
        <strain evidence="2">NRRL 3115</strain>
    </source>
</reference>
<sequence length="376" mass="40012">MSGAGVDRPGAGLHAWHMYPPRIAPIPSNEVIVIHSDSSEPEYENQSYSHQEAAVHSGVAMNYNSGYPSHARGNTSAASQHASPQSAVNTHTYNGNDTVAAASNVAPGAAFSASTSISIASTMVNSQQSLRVQSNTGTAIKTATPPQEQEQQPRYLTRSVAQNAARRKHEQLVAEYQRQQQEAAAAASQTNNNTSDASSNATAPFTFTHPQQQLPHISDAISASQSNPYYMMSAAASEHHQGEHRRQQQQPTTWTSTALYQAARAVAAAAAAPTKQSHIVAASTVNPALTVQSISEAAAAPPAKRRRNAAGATTTKTTATTQQRGTRGGRATQRKQQHPSLLCVVAAAAIRAKQVEDGRLQKIYLDPPHKQHVVEK</sequence>
<feature type="compositionally biased region" description="Low complexity" evidence="1">
    <location>
        <begin position="179"/>
        <end position="203"/>
    </location>
</feature>
<dbReference type="OrthoDB" id="5598118at2759"/>
<evidence type="ECO:0000313" key="3">
    <source>
        <dbReference type="Proteomes" id="UP001151518"/>
    </source>
</evidence>
<evidence type="ECO:0000256" key="1">
    <source>
        <dbReference type="SAM" id="MobiDB-lite"/>
    </source>
</evidence>
<feature type="compositionally biased region" description="Low complexity" evidence="1">
    <location>
        <begin position="76"/>
        <end position="87"/>
    </location>
</feature>
<feature type="region of interest" description="Disordered" evidence="1">
    <location>
        <begin position="138"/>
        <end position="206"/>
    </location>
</feature>
<name>A0A9W8G625_9FUNG</name>